<protein>
    <submittedName>
        <fullName evidence="3">Uncharacterized protein</fullName>
    </submittedName>
</protein>
<organism evidence="3 4">
    <name type="scientific">Mya arenaria</name>
    <name type="common">Soft-shell clam</name>
    <dbReference type="NCBI Taxonomy" id="6604"/>
    <lineage>
        <taxon>Eukaryota</taxon>
        <taxon>Metazoa</taxon>
        <taxon>Spiralia</taxon>
        <taxon>Lophotrochozoa</taxon>
        <taxon>Mollusca</taxon>
        <taxon>Bivalvia</taxon>
        <taxon>Autobranchia</taxon>
        <taxon>Heteroconchia</taxon>
        <taxon>Euheterodonta</taxon>
        <taxon>Imparidentia</taxon>
        <taxon>Neoheterodontei</taxon>
        <taxon>Myida</taxon>
        <taxon>Myoidea</taxon>
        <taxon>Myidae</taxon>
        <taxon>Mya</taxon>
    </lineage>
</organism>
<evidence type="ECO:0000256" key="1">
    <source>
        <dbReference type="SAM" id="Coils"/>
    </source>
</evidence>
<name>A0ABY7GA84_MYAAR</name>
<gene>
    <name evidence="3" type="ORF">MAR_033369</name>
</gene>
<evidence type="ECO:0000256" key="2">
    <source>
        <dbReference type="SAM" id="MobiDB-lite"/>
    </source>
</evidence>
<reference evidence="3" key="1">
    <citation type="submission" date="2022-11" db="EMBL/GenBank/DDBJ databases">
        <title>Centuries of genome instability and evolution in soft-shell clam transmissible cancer (bioRxiv).</title>
        <authorList>
            <person name="Hart S.F.M."/>
            <person name="Yonemitsu M.A."/>
            <person name="Giersch R.M."/>
            <person name="Beal B.F."/>
            <person name="Arriagada G."/>
            <person name="Davis B.W."/>
            <person name="Ostrander E.A."/>
            <person name="Goff S.P."/>
            <person name="Metzger M.J."/>
        </authorList>
    </citation>
    <scope>NUCLEOTIDE SEQUENCE</scope>
    <source>
        <strain evidence="3">MELC-2E11</strain>
        <tissue evidence="3">Siphon/mantle</tissue>
    </source>
</reference>
<sequence>MKKHKTNENLNKYQMSMKDKKKKKLEILLGIETNAAETTTFANFKPLKWKMPSTLYKWVLLGGRDLRRGVQFLCELDTSMRKCLPKQDQVGECKSRSKFVKAWSKYVPKSNWVESDGERDVSDSSTEPTEPRTRTSAHEMNLHLDQFLEDKHLGVYDVHIENLVAPDNCRAIRHVDPHHVGFLADSFAETKIGQLVVLQGMVLDRDVDPATLHQLGAGKVECLGGNHTRQALQTLYHEGRWKKDSVKVNVFRELTREAALSLGYQHNVVLHERKKAVSFLDKVRMMRHLRPEETMSAAQVKTWKDSLILVFKAKDRRKLQQRWAHHLLMAQLPDEIWAKVLRSTQLIDVNERFFKQMMKLSQACIPKCLSVLEESGPKAFNVKVKEFIAENELRSGQPKLKTPSQPPTPLDEENRVEFDGDADLFDDIDHHQPDIQPAIDYRQKYEALLVKHENLKKEMENVKKQKREEHDFQVGEAVQAKWTEKGKSTWLSAKVIGKGKRLCKDTSNCKVFLSIC</sequence>
<evidence type="ECO:0000313" key="3">
    <source>
        <dbReference type="EMBL" id="WAR30827.1"/>
    </source>
</evidence>
<dbReference type="Proteomes" id="UP001164746">
    <property type="component" value="Chromosome 17"/>
</dbReference>
<evidence type="ECO:0000313" key="4">
    <source>
        <dbReference type="Proteomes" id="UP001164746"/>
    </source>
</evidence>
<accession>A0ABY7GA84</accession>
<keyword evidence="4" id="KW-1185">Reference proteome</keyword>
<dbReference type="EMBL" id="CP111028">
    <property type="protein sequence ID" value="WAR30827.1"/>
    <property type="molecule type" value="Genomic_DNA"/>
</dbReference>
<proteinExistence type="predicted"/>
<keyword evidence="1" id="KW-0175">Coiled coil</keyword>
<feature type="coiled-coil region" evidence="1">
    <location>
        <begin position="438"/>
        <end position="469"/>
    </location>
</feature>
<feature type="region of interest" description="Disordered" evidence="2">
    <location>
        <begin position="114"/>
        <end position="136"/>
    </location>
</feature>